<evidence type="ECO:0000313" key="5">
    <source>
        <dbReference type="EMBL" id="ADK81134.1"/>
    </source>
</evidence>
<name>E1R1J3_SEDSS</name>
<evidence type="ECO:0000259" key="4">
    <source>
        <dbReference type="Pfam" id="PF10502"/>
    </source>
</evidence>
<dbReference type="GO" id="GO:0016020">
    <property type="term" value="C:membrane"/>
    <property type="evidence" value="ECO:0007669"/>
    <property type="project" value="UniProtKB-SubCell"/>
</dbReference>
<comment type="caution">
    <text evidence="3">Lacks conserved residue(s) required for the propagation of feature annotation.</text>
</comment>
<accession>E1R1J3</accession>
<dbReference type="eggNOG" id="COG0681">
    <property type="taxonomic scope" value="Bacteria"/>
</dbReference>
<feature type="transmembrane region" description="Helical" evidence="3">
    <location>
        <begin position="30"/>
        <end position="49"/>
    </location>
</feature>
<keyword evidence="3" id="KW-0472">Membrane</keyword>
<dbReference type="OrthoDB" id="9802919at2"/>
<dbReference type="Proteomes" id="UP000002318">
    <property type="component" value="Chromosome"/>
</dbReference>
<dbReference type="InterPro" id="IPR036286">
    <property type="entry name" value="LexA/Signal_pep-like_sf"/>
</dbReference>
<reference evidence="5 6" key="1">
    <citation type="journal article" date="2010" name="Stand. Genomic Sci.">
        <title>Complete genome sequence of Spirochaeta smaragdinae type strain (SEBR 4228).</title>
        <authorList>
            <person name="Mavromatis K."/>
            <person name="Yasawong M."/>
            <person name="Chertkov O."/>
            <person name="Lapidus A."/>
            <person name="Lucas S."/>
            <person name="Nolan M."/>
            <person name="Del Rio T.G."/>
            <person name="Tice H."/>
            <person name="Cheng J.F."/>
            <person name="Pitluck S."/>
            <person name="Liolios K."/>
            <person name="Ivanova N."/>
            <person name="Tapia R."/>
            <person name="Han C."/>
            <person name="Bruce D."/>
            <person name="Goodwin L."/>
            <person name="Pati A."/>
            <person name="Chen A."/>
            <person name="Palaniappan K."/>
            <person name="Land M."/>
            <person name="Hauser L."/>
            <person name="Chang Y.J."/>
            <person name="Jeffries C.D."/>
            <person name="Detter J.C."/>
            <person name="Rohde M."/>
            <person name="Brambilla E."/>
            <person name="Spring S."/>
            <person name="Goker M."/>
            <person name="Sikorski J."/>
            <person name="Woyke T."/>
            <person name="Bristow J."/>
            <person name="Eisen J.A."/>
            <person name="Markowitz V."/>
            <person name="Hugenholtz P."/>
            <person name="Klenk H.P."/>
            <person name="Kyrpides N.C."/>
        </authorList>
    </citation>
    <scope>NUCLEOTIDE SEQUENCE [LARGE SCALE GENOMIC DNA]</scope>
    <source>
        <strain evidence="6">DSM 11293 / JCM 15392 / SEBR 4228</strain>
    </source>
</reference>
<dbReference type="HOGENOM" id="CLU_028723_3_0_12"/>
<dbReference type="SUPFAM" id="SSF51306">
    <property type="entry name" value="LexA/Signal peptidase"/>
    <property type="match status" value="1"/>
</dbReference>
<evidence type="ECO:0000256" key="3">
    <source>
        <dbReference type="RuleBase" id="RU362042"/>
    </source>
</evidence>
<gene>
    <name evidence="5" type="ordered locus">Spirs_2012</name>
</gene>
<dbReference type="EMBL" id="CP002116">
    <property type="protein sequence ID" value="ADK81134.1"/>
    <property type="molecule type" value="Genomic_DNA"/>
</dbReference>
<dbReference type="InterPro" id="IPR019533">
    <property type="entry name" value="Peptidase_S26"/>
</dbReference>
<keyword evidence="3" id="KW-0378">Hydrolase</keyword>
<dbReference type="PRINTS" id="PR00727">
    <property type="entry name" value="LEADERPTASE"/>
</dbReference>
<keyword evidence="3" id="KW-0645">Protease</keyword>
<sequence length="253" mass="29549">MIGMSKRSAALRYYRSYRPESKLRRAIRRVIRFLLLLFIAKIILTSFLLSSYVVRTEAMEPSLKKGERVLATPLLYGGFIPFTAMRFPAIRLPNYGEMVLYQTPVSEINPWWINIISELWFFITGEQSHRLPFSEVPVDARLAIGRIIAKPGDTVRIDHGIIMVKKKGESDFFEEHTAIRKEYRTQHQLLPEGWDRNLPFSNEMDALTLGDEDFFIVNDNRTIFSDSRLWGVQKAPLIQAKVLFSYWPRFSFH</sequence>
<dbReference type="STRING" id="573413.Spirs_2012"/>
<keyword evidence="3" id="KW-0812">Transmembrane</keyword>
<evidence type="ECO:0000256" key="2">
    <source>
        <dbReference type="ARBA" id="ARBA00019232"/>
    </source>
</evidence>
<comment type="similarity">
    <text evidence="1 3">Belongs to the peptidase S26 family.</text>
</comment>
<protein>
    <recommendedName>
        <fullName evidence="2 3">Signal peptidase I</fullName>
        <ecNumber evidence="3">3.4.21.89</ecNumber>
    </recommendedName>
</protein>
<evidence type="ECO:0000256" key="1">
    <source>
        <dbReference type="ARBA" id="ARBA00009370"/>
    </source>
</evidence>
<keyword evidence="3" id="KW-1133">Transmembrane helix</keyword>
<organism evidence="5 6">
    <name type="scientific">Sediminispirochaeta smaragdinae (strain DSM 11293 / JCM 15392 / SEBR 4228)</name>
    <name type="common">Spirochaeta smaragdinae</name>
    <dbReference type="NCBI Taxonomy" id="573413"/>
    <lineage>
        <taxon>Bacteria</taxon>
        <taxon>Pseudomonadati</taxon>
        <taxon>Spirochaetota</taxon>
        <taxon>Spirochaetia</taxon>
        <taxon>Spirochaetales</taxon>
        <taxon>Spirochaetaceae</taxon>
        <taxon>Sediminispirochaeta</taxon>
    </lineage>
</organism>
<dbReference type="NCBIfam" id="TIGR02227">
    <property type="entry name" value="sigpep_I_bact"/>
    <property type="match status" value="1"/>
</dbReference>
<dbReference type="PANTHER" id="PTHR43390">
    <property type="entry name" value="SIGNAL PEPTIDASE I"/>
    <property type="match status" value="1"/>
</dbReference>
<feature type="transmembrane region" description="Helical" evidence="3">
    <location>
        <begin position="69"/>
        <end position="89"/>
    </location>
</feature>
<dbReference type="AlphaFoldDB" id="E1R1J3"/>
<dbReference type="InterPro" id="IPR000223">
    <property type="entry name" value="Pept_S26A_signal_pept_1"/>
</dbReference>
<dbReference type="GO" id="GO:0004252">
    <property type="term" value="F:serine-type endopeptidase activity"/>
    <property type="evidence" value="ECO:0007669"/>
    <property type="project" value="InterPro"/>
</dbReference>
<dbReference type="EC" id="3.4.21.89" evidence="3"/>
<feature type="domain" description="Peptidase S26" evidence="4">
    <location>
        <begin position="28"/>
        <end position="247"/>
    </location>
</feature>
<dbReference type="Gene3D" id="2.10.109.10">
    <property type="entry name" value="Umud Fragment, subunit A"/>
    <property type="match status" value="1"/>
</dbReference>
<proteinExistence type="inferred from homology"/>
<dbReference type="PANTHER" id="PTHR43390:SF1">
    <property type="entry name" value="CHLOROPLAST PROCESSING PEPTIDASE"/>
    <property type="match status" value="1"/>
</dbReference>
<comment type="catalytic activity">
    <reaction evidence="3">
        <text>Cleavage of hydrophobic, N-terminal signal or leader sequences from secreted and periplasmic proteins.</text>
        <dbReference type="EC" id="3.4.21.89"/>
    </reaction>
</comment>
<dbReference type="GO" id="GO:0006465">
    <property type="term" value="P:signal peptide processing"/>
    <property type="evidence" value="ECO:0007669"/>
    <property type="project" value="InterPro"/>
</dbReference>
<dbReference type="Pfam" id="PF10502">
    <property type="entry name" value="Peptidase_S26"/>
    <property type="match status" value="1"/>
</dbReference>
<dbReference type="KEGG" id="ssm:Spirs_2012"/>
<keyword evidence="6" id="KW-1185">Reference proteome</keyword>
<comment type="subcellular location">
    <subcellularLocation>
        <location evidence="3">Membrane</location>
        <topology evidence="3">Single-pass type II membrane protein</topology>
    </subcellularLocation>
</comment>
<evidence type="ECO:0000313" key="6">
    <source>
        <dbReference type="Proteomes" id="UP000002318"/>
    </source>
</evidence>
<dbReference type="GO" id="GO:0009003">
    <property type="term" value="F:signal peptidase activity"/>
    <property type="evidence" value="ECO:0007669"/>
    <property type="project" value="UniProtKB-EC"/>
</dbReference>